<dbReference type="Pfam" id="PF06500">
    <property type="entry name" value="FrsA-like"/>
    <property type="match status" value="1"/>
</dbReference>
<dbReference type="InterPro" id="IPR029058">
    <property type="entry name" value="AB_hydrolase_fold"/>
</dbReference>
<proteinExistence type="predicted"/>
<dbReference type="EMBL" id="JAWMAJ010000022">
    <property type="protein sequence ID" value="MDV7216135.1"/>
    <property type="molecule type" value="Genomic_DNA"/>
</dbReference>
<keyword evidence="1" id="KW-0378">Hydrolase</keyword>
<dbReference type="GO" id="GO:0016787">
    <property type="term" value="F:hydrolase activity"/>
    <property type="evidence" value="ECO:0007669"/>
    <property type="project" value="UniProtKB-KW"/>
</dbReference>
<dbReference type="Proteomes" id="UP001187346">
    <property type="component" value="Unassembled WGS sequence"/>
</dbReference>
<protein>
    <submittedName>
        <fullName evidence="1">Alpha/beta hydrolase</fullName>
    </submittedName>
</protein>
<name>A0ABU4F7S3_9ACTN</name>
<dbReference type="Gene3D" id="3.40.50.1820">
    <property type="entry name" value="alpha/beta hydrolase"/>
    <property type="match status" value="1"/>
</dbReference>
<comment type="caution">
    <text evidence="1">The sequence shown here is derived from an EMBL/GenBank/DDBJ whole genome shotgun (WGS) entry which is preliminary data.</text>
</comment>
<dbReference type="RefSeq" id="WP_317770801.1">
    <property type="nucleotide sequence ID" value="NZ_JAWMAJ010000022.1"/>
</dbReference>
<organism evidence="1 2">
    <name type="scientific">Streptomyces prunicolor</name>
    <dbReference type="NCBI Taxonomy" id="67348"/>
    <lineage>
        <taxon>Bacteria</taxon>
        <taxon>Bacillati</taxon>
        <taxon>Actinomycetota</taxon>
        <taxon>Actinomycetes</taxon>
        <taxon>Kitasatosporales</taxon>
        <taxon>Streptomycetaceae</taxon>
        <taxon>Streptomyces</taxon>
    </lineage>
</organism>
<evidence type="ECO:0000313" key="2">
    <source>
        <dbReference type="Proteomes" id="UP001187346"/>
    </source>
</evidence>
<reference evidence="1 2" key="1">
    <citation type="submission" date="2023-10" db="EMBL/GenBank/DDBJ databases">
        <title>Characterization of rhizosphere-enriched actinobacteria from wheat plants lab-grown on chernevaya soil.</title>
        <authorList>
            <person name="Tikhonova E.N."/>
            <person name="Konopkin A."/>
            <person name="Kravchenko I.K."/>
        </authorList>
    </citation>
    <scope>NUCLEOTIDE SEQUENCE [LARGE SCALE GENOMIC DNA]</scope>
    <source>
        <strain evidence="1 2">RR29</strain>
    </source>
</reference>
<dbReference type="SUPFAM" id="SSF53474">
    <property type="entry name" value="alpha/beta-Hydrolases"/>
    <property type="match status" value="1"/>
</dbReference>
<accession>A0ABU4F7S3</accession>
<gene>
    <name evidence="1" type="ORF">R5A26_09235</name>
</gene>
<evidence type="ECO:0000313" key="1">
    <source>
        <dbReference type="EMBL" id="MDV7216135.1"/>
    </source>
</evidence>
<dbReference type="InterPro" id="IPR010520">
    <property type="entry name" value="FrsA-like"/>
</dbReference>
<keyword evidence="2" id="KW-1185">Reference proteome</keyword>
<sequence length="382" mass="40875">MFTFPVEPDDLLDERTRQFVALGIPRPVVDRARARITDMWGTGAGSWVPVWAAEAERAHASGDPLLASLCWGAARFPCLATDDRRAAQEHQLAAYLEAAPRFPVRFQRAVLNVPEPVPVHFFQRRRRGRGRSARPGVIVLCGGVDTWKMDLHRLAVATARATGLLVAAVDMPGTGESTVPLAPDADRILVGLVSQLRRAHGQPVGFYGISFGAHWAAKLALAGHVDAAVDLGGPTGLTDEPVDLLNLPYGMPGIVGNALHVDEMPDQSTIADLLAGFSLREQGLLDKAGAESSPLLVINGADDVYVPRGDIVGLAGRPETTVWVIKDAGHCAPERSSQVNLALWGWLAARLAPGRPLPRLVEIAARQPLRPFLGEGSAGQYA</sequence>